<sequence>MTASNLSELPANDRGGVVVPENQKIQTEEDFEAQIAQALADSQAYAQRIQDQAEQEDEAALQRALAQSAAEHRDEQPDDIDASSFLQVETGSNADLYCLTPPAYAMSAAEGEVSLDAEAAVNEKTDIPGPSNSRDLDAQSHRSHLSVVTLPAEVREQVSITVATPDDQPRLMQQHPASSPIPSDLPPVYFQPLVVDAAHANVKACSVMRNRPAVWSVKRKNISLSPLAATVLIKEGLVRPRDLDLISQSAGAKRDPTDPLSAIAFATYDTVGDVLLGVVEGPIEAGKQLTPLLLKYEKKRDLNSGVPPGSRDENTPRESTPLMRPRTNSTVASEKEDDRAHSPSPSPQAAFVGWPEYEKHAAEQSAAQTGGGAHAAKQVAIGTGKGLGRIVGAGLKAPMTFTHGLARGFHNVPKLYGDETREYENVVDLRSGLSVSAKGFGYGIHDGLKGFFVQPIQGAQKEGVKGLAKGFGKGLGGIVCKPTAGMIGLVGYSFAGVYKELQGLKPGKNTAVDFFKKQGEIEYEQATAQDRKDVVQKWCQVTMRLA</sequence>
<dbReference type="GO" id="GO:0006623">
    <property type="term" value="P:protein targeting to vacuole"/>
    <property type="evidence" value="ECO:0007669"/>
    <property type="project" value="TreeGrafter"/>
</dbReference>
<comment type="caution">
    <text evidence="3">The sequence shown here is derived from an EMBL/GenBank/DDBJ whole genome shotgun (WGS) entry which is preliminary data.</text>
</comment>
<dbReference type="GO" id="GO:0045053">
    <property type="term" value="P:protein retention in Golgi apparatus"/>
    <property type="evidence" value="ECO:0007669"/>
    <property type="project" value="TreeGrafter"/>
</dbReference>
<proteinExistence type="inferred from homology"/>
<feature type="region of interest" description="Disordered" evidence="2">
    <location>
        <begin position="300"/>
        <end position="351"/>
    </location>
</feature>
<dbReference type="EMBL" id="ML996122">
    <property type="protein sequence ID" value="KAF2736729.1"/>
    <property type="molecule type" value="Genomic_DNA"/>
</dbReference>
<dbReference type="PANTHER" id="PTHR16166:SF93">
    <property type="entry name" value="INTERMEMBRANE LIPID TRANSFER PROTEIN VPS13"/>
    <property type="match status" value="1"/>
</dbReference>
<feature type="region of interest" description="Disordered" evidence="2">
    <location>
        <begin position="1"/>
        <end position="22"/>
    </location>
</feature>
<evidence type="ECO:0000313" key="4">
    <source>
        <dbReference type="Proteomes" id="UP000799444"/>
    </source>
</evidence>
<gene>
    <name evidence="3" type="ORF">EJ04DRAFT_510838</name>
</gene>
<dbReference type="PANTHER" id="PTHR16166">
    <property type="entry name" value="VACUOLAR PROTEIN SORTING-ASSOCIATED PROTEIN VPS13"/>
    <property type="match status" value="1"/>
</dbReference>
<comment type="similarity">
    <text evidence="1">Belongs to the VPS13 family.</text>
</comment>
<evidence type="ECO:0000256" key="2">
    <source>
        <dbReference type="SAM" id="MobiDB-lite"/>
    </source>
</evidence>
<organism evidence="3 4">
    <name type="scientific">Polyplosphaeria fusca</name>
    <dbReference type="NCBI Taxonomy" id="682080"/>
    <lineage>
        <taxon>Eukaryota</taxon>
        <taxon>Fungi</taxon>
        <taxon>Dikarya</taxon>
        <taxon>Ascomycota</taxon>
        <taxon>Pezizomycotina</taxon>
        <taxon>Dothideomycetes</taxon>
        <taxon>Pleosporomycetidae</taxon>
        <taxon>Pleosporales</taxon>
        <taxon>Tetraplosphaeriaceae</taxon>
        <taxon>Polyplosphaeria</taxon>
    </lineage>
</organism>
<name>A0A9P4R4U0_9PLEO</name>
<dbReference type="AlphaFoldDB" id="A0A9P4R4U0"/>
<dbReference type="OrthoDB" id="428159at2759"/>
<evidence type="ECO:0000313" key="3">
    <source>
        <dbReference type="EMBL" id="KAF2736729.1"/>
    </source>
</evidence>
<accession>A0A9P4R4U0</accession>
<keyword evidence="4" id="KW-1185">Reference proteome</keyword>
<dbReference type="Proteomes" id="UP000799444">
    <property type="component" value="Unassembled WGS sequence"/>
</dbReference>
<protein>
    <submittedName>
        <fullName evidence="3">Uncharacterized protein</fullName>
    </submittedName>
</protein>
<evidence type="ECO:0000256" key="1">
    <source>
        <dbReference type="ARBA" id="ARBA00006545"/>
    </source>
</evidence>
<dbReference type="InterPro" id="IPR026847">
    <property type="entry name" value="VPS13"/>
</dbReference>
<reference evidence="3" key="1">
    <citation type="journal article" date="2020" name="Stud. Mycol.">
        <title>101 Dothideomycetes genomes: a test case for predicting lifestyles and emergence of pathogens.</title>
        <authorList>
            <person name="Haridas S."/>
            <person name="Albert R."/>
            <person name="Binder M."/>
            <person name="Bloem J."/>
            <person name="Labutti K."/>
            <person name="Salamov A."/>
            <person name="Andreopoulos B."/>
            <person name="Baker S."/>
            <person name="Barry K."/>
            <person name="Bills G."/>
            <person name="Bluhm B."/>
            <person name="Cannon C."/>
            <person name="Castanera R."/>
            <person name="Culley D."/>
            <person name="Daum C."/>
            <person name="Ezra D."/>
            <person name="Gonzalez J."/>
            <person name="Henrissat B."/>
            <person name="Kuo A."/>
            <person name="Liang C."/>
            <person name="Lipzen A."/>
            <person name="Lutzoni F."/>
            <person name="Magnuson J."/>
            <person name="Mondo S."/>
            <person name="Nolan M."/>
            <person name="Ohm R."/>
            <person name="Pangilinan J."/>
            <person name="Park H.-J."/>
            <person name="Ramirez L."/>
            <person name="Alfaro M."/>
            <person name="Sun H."/>
            <person name="Tritt A."/>
            <person name="Yoshinaga Y."/>
            <person name="Zwiers L.-H."/>
            <person name="Turgeon B."/>
            <person name="Goodwin S."/>
            <person name="Spatafora J."/>
            <person name="Crous P."/>
            <person name="Grigoriev I."/>
        </authorList>
    </citation>
    <scope>NUCLEOTIDE SEQUENCE</scope>
    <source>
        <strain evidence="3">CBS 125425</strain>
    </source>
</reference>